<protein>
    <recommendedName>
        <fullName evidence="11">Vomeronasal type-1 receptor</fullName>
    </recommendedName>
</protein>
<keyword evidence="6 11" id="KW-1133">Transmembrane helix</keyword>
<keyword evidence="10 11" id="KW-0807">Transducer</keyword>
<accession>A0A4U1F2G2</accession>
<proteinExistence type="inferred from homology"/>
<dbReference type="EMBL" id="RWIC01000476">
    <property type="protein sequence ID" value="TKC43364.1"/>
    <property type="molecule type" value="Genomic_DNA"/>
</dbReference>
<keyword evidence="5 11" id="KW-0812">Transmembrane</keyword>
<evidence type="ECO:0000256" key="9">
    <source>
        <dbReference type="ARBA" id="ARBA00023170"/>
    </source>
</evidence>
<dbReference type="AlphaFoldDB" id="A0A4U1F2G2"/>
<feature type="transmembrane region" description="Helical" evidence="11">
    <location>
        <begin position="60"/>
        <end position="81"/>
    </location>
</feature>
<evidence type="ECO:0000256" key="3">
    <source>
        <dbReference type="ARBA" id="ARBA00022475"/>
    </source>
</evidence>
<keyword evidence="7 11" id="KW-0297">G-protein coupled receptor</keyword>
<dbReference type="InterPro" id="IPR004072">
    <property type="entry name" value="Vmron_rcpt_1"/>
</dbReference>
<keyword evidence="3 11" id="KW-1003">Cell membrane</keyword>
<organism evidence="12 13">
    <name type="scientific">Monodon monoceros</name>
    <name type="common">Narwhal</name>
    <name type="synonym">Ceratodon monodon</name>
    <dbReference type="NCBI Taxonomy" id="40151"/>
    <lineage>
        <taxon>Eukaryota</taxon>
        <taxon>Metazoa</taxon>
        <taxon>Chordata</taxon>
        <taxon>Craniata</taxon>
        <taxon>Vertebrata</taxon>
        <taxon>Euteleostomi</taxon>
        <taxon>Mammalia</taxon>
        <taxon>Eutheria</taxon>
        <taxon>Laurasiatheria</taxon>
        <taxon>Artiodactyla</taxon>
        <taxon>Whippomorpha</taxon>
        <taxon>Cetacea</taxon>
        <taxon>Odontoceti</taxon>
        <taxon>Monodontidae</taxon>
        <taxon>Monodon</taxon>
    </lineage>
</organism>
<dbReference type="Proteomes" id="UP000308365">
    <property type="component" value="Unassembled WGS sequence"/>
</dbReference>
<comment type="caution">
    <text evidence="12">The sequence shown here is derived from an EMBL/GenBank/DDBJ whole genome shotgun (WGS) entry which is preliminary data.</text>
</comment>
<dbReference type="GO" id="GO:0005886">
    <property type="term" value="C:plasma membrane"/>
    <property type="evidence" value="ECO:0007669"/>
    <property type="project" value="UniProtKB-SubCell"/>
</dbReference>
<name>A0A4U1F2G2_MONMO</name>
<gene>
    <name evidence="12" type="ORF">EI555_014273</name>
</gene>
<feature type="transmembrane region" description="Helical" evidence="11">
    <location>
        <begin position="262"/>
        <end position="284"/>
    </location>
</feature>
<evidence type="ECO:0000313" key="13">
    <source>
        <dbReference type="Proteomes" id="UP000308365"/>
    </source>
</evidence>
<comment type="similarity">
    <text evidence="2 11">Belongs to the G-protein coupled receptor 1 family.</text>
</comment>
<reference evidence="13" key="1">
    <citation type="journal article" date="2019" name="IScience">
        <title>Narwhal Genome Reveals Long-Term Low Genetic Diversity despite Current Large Abundance Size.</title>
        <authorList>
            <person name="Westbury M.V."/>
            <person name="Petersen B."/>
            <person name="Garde E."/>
            <person name="Heide-Jorgensen M.P."/>
            <person name="Lorenzen E.D."/>
        </authorList>
    </citation>
    <scope>NUCLEOTIDE SEQUENCE [LARGE SCALE GENOMIC DNA]</scope>
</reference>
<dbReference type="Gene3D" id="1.20.1070.10">
    <property type="entry name" value="Rhodopsin 7-helix transmembrane proteins"/>
    <property type="match status" value="1"/>
</dbReference>
<dbReference type="PRINTS" id="PR01534">
    <property type="entry name" value="VOMERONASL1R"/>
</dbReference>
<evidence type="ECO:0000256" key="2">
    <source>
        <dbReference type="ARBA" id="ARBA00010663"/>
    </source>
</evidence>
<feature type="transmembrane region" description="Helical" evidence="11">
    <location>
        <begin position="230"/>
        <end position="250"/>
    </location>
</feature>
<feature type="transmembrane region" description="Helical" evidence="11">
    <location>
        <begin position="199"/>
        <end position="224"/>
    </location>
</feature>
<sequence>ILLTTIKHYPSGTNVMVSTNLDRVIIFLTQMKVGILEQIPNQLVLANCLVLFSKGIPQEMTVFGLKYFLVVTGYKLVFYFHRWMEVKIRIPKYTGFCCSSHWILNLLVNVHVAIKVHGLSNTKNVSLGKVYEYCSEPTPDKITSSLLARIIFFIVFLCLMVWASGSMILVLHRHKQQVQHIHSNSLSLRPSHEARATGTIPILVSFFVLLYSLSSILTFCVVLSVNPAQWLVNTSVFVALCFPILSPFVLITHDTRFSKLRFVKIAFFFIGFRFAQLSIIYNMLFTGHKGRPTNSILHQVASARPLIIFSKRIPHTMAAFGLKYFL</sequence>
<evidence type="ECO:0000256" key="6">
    <source>
        <dbReference type="ARBA" id="ARBA00022989"/>
    </source>
</evidence>
<dbReference type="PANTHER" id="PTHR24062">
    <property type="entry name" value="VOMERONASAL TYPE-1 RECEPTOR"/>
    <property type="match status" value="1"/>
</dbReference>
<evidence type="ECO:0000256" key="1">
    <source>
        <dbReference type="ARBA" id="ARBA00004651"/>
    </source>
</evidence>
<keyword evidence="9 11" id="KW-0675">Receptor</keyword>
<keyword evidence="4 11" id="KW-0589">Pheromone response</keyword>
<feature type="transmembrane region" description="Helical" evidence="11">
    <location>
        <begin position="146"/>
        <end position="171"/>
    </location>
</feature>
<keyword evidence="8 11" id="KW-0472">Membrane</keyword>
<evidence type="ECO:0000256" key="5">
    <source>
        <dbReference type="ARBA" id="ARBA00022692"/>
    </source>
</evidence>
<dbReference type="SUPFAM" id="SSF81321">
    <property type="entry name" value="Family A G protein-coupled receptor-like"/>
    <property type="match status" value="1"/>
</dbReference>
<dbReference type="Pfam" id="PF03402">
    <property type="entry name" value="V1R"/>
    <property type="match status" value="1"/>
</dbReference>
<dbReference type="GO" id="GO:0016503">
    <property type="term" value="F:pheromone receptor activity"/>
    <property type="evidence" value="ECO:0007669"/>
    <property type="project" value="InterPro"/>
</dbReference>
<comment type="subcellular location">
    <subcellularLocation>
        <location evidence="1 11">Cell membrane</location>
        <topology evidence="1 11">Multi-pass membrane protein</topology>
    </subcellularLocation>
</comment>
<evidence type="ECO:0000256" key="4">
    <source>
        <dbReference type="ARBA" id="ARBA00022507"/>
    </source>
</evidence>
<dbReference type="GO" id="GO:0019236">
    <property type="term" value="P:response to pheromone"/>
    <property type="evidence" value="ECO:0007669"/>
    <property type="project" value="UniProtKB-KW"/>
</dbReference>
<feature type="non-terminal residue" evidence="12">
    <location>
        <position position="1"/>
    </location>
</feature>
<evidence type="ECO:0000256" key="8">
    <source>
        <dbReference type="ARBA" id="ARBA00023136"/>
    </source>
</evidence>
<evidence type="ECO:0000313" key="12">
    <source>
        <dbReference type="EMBL" id="TKC43364.1"/>
    </source>
</evidence>
<evidence type="ECO:0000256" key="10">
    <source>
        <dbReference type="ARBA" id="ARBA00023224"/>
    </source>
</evidence>
<evidence type="ECO:0000256" key="7">
    <source>
        <dbReference type="ARBA" id="ARBA00023040"/>
    </source>
</evidence>
<evidence type="ECO:0000256" key="11">
    <source>
        <dbReference type="RuleBase" id="RU364061"/>
    </source>
</evidence>